<sequence>MSFGGEGDISREHLGVSQPNKTKKKKSRRPIDFEDIPGFLSSTPKRITHDTHLLVVPFGTADLQPYYPNYRRPVSVSFTSQSLPPRRYKDLPLHVIRQARPLSTSRLSAGRTPSPSPSPTSTSPQLSTMRIRDSSSVHLDVVAGTPPLTQHYVHPGVSPTPTLTPTPSSTPTPDETSALAAGQRDIIGRVMIESSWYPSKDVARALKYSVRRFFTQTYHSRSEILNSIRQTMFNEFKKKEMGLTPLVPEVFKKTHVKRKENESDLDVWVEERAEQTFIEKLIAALQESERKRVVEQESMSTTIKQIKKQVLNLAHRPTSASSPIEGTDDDREDDDDYIDCTP</sequence>
<feature type="region of interest" description="Disordered" evidence="1">
    <location>
        <begin position="312"/>
        <end position="342"/>
    </location>
</feature>
<dbReference type="EMBL" id="CP133619">
    <property type="protein sequence ID" value="WMV41351.1"/>
    <property type="molecule type" value="Genomic_DNA"/>
</dbReference>
<evidence type="ECO:0000256" key="1">
    <source>
        <dbReference type="SAM" id="MobiDB-lite"/>
    </source>
</evidence>
<protein>
    <submittedName>
        <fullName evidence="2">Uncharacterized protein</fullName>
    </submittedName>
</protein>
<gene>
    <name evidence="2" type="ORF">MTR67_034736</name>
</gene>
<accession>A0AAF0U923</accession>
<feature type="region of interest" description="Disordered" evidence="1">
    <location>
        <begin position="148"/>
        <end position="176"/>
    </location>
</feature>
<keyword evidence="3" id="KW-1185">Reference proteome</keyword>
<feature type="region of interest" description="Disordered" evidence="1">
    <location>
        <begin position="1"/>
        <end position="35"/>
    </location>
</feature>
<dbReference type="AlphaFoldDB" id="A0AAF0U923"/>
<name>A0AAF0U923_SOLVR</name>
<reference evidence="2" key="1">
    <citation type="submission" date="2023-08" db="EMBL/GenBank/DDBJ databases">
        <title>A de novo genome assembly of Solanum verrucosum Schlechtendal, a Mexican diploid species geographically isolated from the other diploid A-genome species in potato relatives.</title>
        <authorList>
            <person name="Hosaka K."/>
        </authorList>
    </citation>
    <scope>NUCLEOTIDE SEQUENCE</scope>
    <source>
        <tissue evidence="2">Young leaves</tissue>
    </source>
</reference>
<evidence type="ECO:0000313" key="2">
    <source>
        <dbReference type="EMBL" id="WMV41351.1"/>
    </source>
</evidence>
<organism evidence="2 3">
    <name type="scientific">Solanum verrucosum</name>
    <dbReference type="NCBI Taxonomy" id="315347"/>
    <lineage>
        <taxon>Eukaryota</taxon>
        <taxon>Viridiplantae</taxon>
        <taxon>Streptophyta</taxon>
        <taxon>Embryophyta</taxon>
        <taxon>Tracheophyta</taxon>
        <taxon>Spermatophyta</taxon>
        <taxon>Magnoliopsida</taxon>
        <taxon>eudicotyledons</taxon>
        <taxon>Gunneridae</taxon>
        <taxon>Pentapetalae</taxon>
        <taxon>asterids</taxon>
        <taxon>lamiids</taxon>
        <taxon>Solanales</taxon>
        <taxon>Solanaceae</taxon>
        <taxon>Solanoideae</taxon>
        <taxon>Solaneae</taxon>
        <taxon>Solanum</taxon>
    </lineage>
</organism>
<evidence type="ECO:0000313" key="3">
    <source>
        <dbReference type="Proteomes" id="UP001234989"/>
    </source>
</evidence>
<proteinExistence type="predicted"/>
<dbReference type="Proteomes" id="UP001234989">
    <property type="component" value="Chromosome 8"/>
</dbReference>
<feature type="compositionally biased region" description="Acidic residues" evidence="1">
    <location>
        <begin position="326"/>
        <end position="342"/>
    </location>
</feature>
<feature type="region of interest" description="Disordered" evidence="1">
    <location>
        <begin position="99"/>
        <end position="129"/>
    </location>
</feature>